<dbReference type="AlphaFoldDB" id="G4N5Z6"/>
<dbReference type="EMBL" id="CM001234">
    <property type="protein sequence ID" value="EHA50572.1"/>
    <property type="molecule type" value="Genomic_DNA"/>
</dbReference>
<accession>G4N5Z6</accession>
<evidence type="ECO:0000313" key="2">
    <source>
        <dbReference type="Proteomes" id="UP000009058"/>
    </source>
</evidence>
<organism evidence="1 2">
    <name type="scientific">Pyricularia oryzae (strain 70-15 / ATCC MYA-4617 / FGSC 8958)</name>
    <name type="common">Rice blast fungus</name>
    <name type="synonym">Magnaporthe oryzae</name>
    <dbReference type="NCBI Taxonomy" id="242507"/>
    <lineage>
        <taxon>Eukaryota</taxon>
        <taxon>Fungi</taxon>
        <taxon>Dikarya</taxon>
        <taxon>Ascomycota</taxon>
        <taxon>Pezizomycotina</taxon>
        <taxon>Sordariomycetes</taxon>
        <taxon>Sordariomycetidae</taxon>
        <taxon>Magnaporthales</taxon>
        <taxon>Pyriculariaceae</taxon>
        <taxon>Pyricularia</taxon>
    </lineage>
</organism>
<dbReference type="GeneID" id="12985476"/>
<dbReference type="RefSeq" id="XP_003716891.1">
    <property type="nucleotide sequence ID" value="XM_003716843.1"/>
</dbReference>
<gene>
    <name evidence="1" type="ORF">MGG_17147</name>
</gene>
<dbReference type="InParanoid" id="G4N5Z6"/>
<dbReference type="KEGG" id="mgr:MGG_17147"/>
<reference key="2">
    <citation type="submission" date="2011-05" db="EMBL/GenBank/DDBJ databases">
        <title>The Genome Sequence of Magnaporthe oryzae 70-15.</title>
        <authorList>
            <consortium name="The Broad Institute Genome Sequencing Platform"/>
            <person name="Ma L.-J."/>
            <person name="Dead R."/>
            <person name="Young S.K."/>
            <person name="Zeng Q."/>
            <person name="Gargeya S."/>
            <person name="Fitzgerald M."/>
            <person name="Haas B."/>
            <person name="Abouelleil A."/>
            <person name="Alvarado L."/>
            <person name="Arachchi H.M."/>
            <person name="Berlin A."/>
            <person name="Brown A."/>
            <person name="Chapman S.B."/>
            <person name="Chen Z."/>
            <person name="Dunbar C."/>
            <person name="Freedman E."/>
            <person name="Gearin G."/>
            <person name="Gellesch M."/>
            <person name="Goldberg J."/>
            <person name="Griggs A."/>
            <person name="Gujja S."/>
            <person name="Heiman D."/>
            <person name="Howarth C."/>
            <person name="Larson L."/>
            <person name="Lui A."/>
            <person name="MacDonald P.J.P."/>
            <person name="Mehta T."/>
            <person name="Montmayeur A."/>
            <person name="Murphy C."/>
            <person name="Neiman D."/>
            <person name="Pearson M."/>
            <person name="Priest M."/>
            <person name="Roberts A."/>
            <person name="Saif S."/>
            <person name="Shea T."/>
            <person name="Shenoy N."/>
            <person name="Sisk P."/>
            <person name="Stolte C."/>
            <person name="Sykes S."/>
            <person name="Yandava C."/>
            <person name="Wortman J."/>
            <person name="Nusbaum C."/>
            <person name="Birren B."/>
        </authorList>
    </citation>
    <scope>NUCLEOTIDE SEQUENCE</scope>
    <source>
        <strain>70-15</strain>
    </source>
</reference>
<name>G4N5Z6_PYRO7</name>
<dbReference type="Proteomes" id="UP000009058">
    <property type="component" value="Chromosome 4"/>
</dbReference>
<dbReference type="VEuPathDB" id="FungiDB:MGG_17147"/>
<dbReference type="SMR" id="G4N5Z6"/>
<keyword evidence="2" id="KW-1185">Reference proteome</keyword>
<sequence>MVGKLGRVDDNFEDWMDPCMEARTRRLLPSIKEVSAHCKISATAIRSKVGRLGPLLTWR</sequence>
<dbReference type="HOGENOM" id="CLU_2961269_0_0_1"/>
<reference evidence="1 2" key="1">
    <citation type="journal article" date="2005" name="Nature">
        <title>The genome sequence of the rice blast fungus Magnaporthe grisea.</title>
        <authorList>
            <person name="Dean R.A."/>
            <person name="Talbot N.J."/>
            <person name="Ebbole D.J."/>
            <person name="Farman M.L."/>
            <person name="Mitchell T.K."/>
            <person name="Orbach M.J."/>
            <person name="Thon M."/>
            <person name="Kulkarni R."/>
            <person name="Xu J.R."/>
            <person name="Pan H."/>
            <person name="Read N.D."/>
            <person name="Lee Y.H."/>
            <person name="Carbone I."/>
            <person name="Brown D."/>
            <person name="Oh Y.Y."/>
            <person name="Donofrio N."/>
            <person name="Jeong J.S."/>
            <person name="Soanes D.M."/>
            <person name="Djonovic S."/>
            <person name="Kolomiets E."/>
            <person name="Rehmeyer C."/>
            <person name="Li W."/>
            <person name="Harding M."/>
            <person name="Kim S."/>
            <person name="Lebrun M.H."/>
            <person name="Bohnert H."/>
            <person name="Coughlan S."/>
            <person name="Butler J."/>
            <person name="Calvo S."/>
            <person name="Ma L.J."/>
            <person name="Nicol R."/>
            <person name="Purcell S."/>
            <person name="Nusbaum C."/>
            <person name="Galagan J.E."/>
            <person name="Birren B.W."/>
        </authorList>
    </citation>
    <scope>NUCLEOTIDE SEQUENCE [LARGE SCALE GENOMIC DNA]</scope>
    <source>
        <strain evidence="2">70-15 / ATCC MYA-4617 / FGSC 8958</strain>
    </source>
</reference>
<protein>
    <submittedName>
        <fullName evidence="1">Uncharacterized protein</fullName>
    </submittedName>
</protein>
<proteinExistence type="predicted"/>
<evidence type="ECO:0000313" key="1">
    <source>
        <dbReference type="EMBL" id="EHA50572.1"/>
    </source>
</evidence>